<name>A0AAV2P208_9HYME</name>
<dbReference type="Proteomes" id="UP001497644">
    <property type="component" value="Chromosome 6"/>
</dbReference>
<organism evidence="1 2">
    <name type="scientific">Lasius platythorax</name>
    <dbReference type="NCBI Taxonomy" id="488582"/>
    <lineage>
        <taxon>Eukaryota</taxon>
        <taxon>Metazoa</taxon>
        <taxon>Ecdysozoa</taxon>
        <taxon>Arthropoda</taxon>
        <taxon>Hexapoda</taxon>
        <taxon>Insecta</taxon>
        <taxon>Pterygota</taxon>
        <taxon>Neoptera</taxon>
        <taxon>Endopterygota</taxon>
        <taxon>Hymenoptera</taxon>
        <taxon>Apocrita</taxon>
        <taxon>Aculeata</taxon>
        <taxon>Formicoidea</taxon>
        <taxon>Formicidae</taxon>
        <taxon>Formicinae</taxon>
        <taxon>Lasius</taxon>
        <taxon>Lasius</taxon>
    </lineage>
</organism>
<accession>A0AAV2P208</accession>
<sequence>MNSSGLSYSRVFAIDQPEQSGVPDMSPSEVDYFRYRVMLRADSERAPFLNDATKEGELTRFQCDERFNLANDLIGLSYSRGIVK</sequence>
<keyword evidence="2" id="KW-1185">Reference proteome</keyword>
<gene>
    <name evidence="1" type="ORF">LPLAT_LOCUS11263</name>
</gene>
<evidence type="ECO:0000313" key="1">
    <source>
        <dbReference type="EMBL" id="CAL1685856.1"/>
    </source>
</evidence>
<dbReference type="AlphaFoldDB" id="A0AAV2P208"/>
<protein>
    <submittedName>
        <fullName evidence="1">Uncharacterized protein</fullName>
    </submittedName>
</protein>
<dbReference type="EMBL" id="OZ034829">
    <property type="protein sequence ID" value="CAL1685856.1"/>
    <property type="molecule type" value="Genomic_DNA"/>
</dbReference>
<reference evidence="1" key="1">
    <citation type="submission" date="2024-04" db="EMBL/GenBank/DDBJ databases">
        <authorList>
            <consortium name="Molecular Ecology Group"/>
        </authorList>
    </citation>
    <scope>NUCLEOTIDE SEQUENCE</scope>
</reference>
<evidence type="ECO:0000313" key="2">
    <source>
        <dbReference type="Proteomes" id="UP001497644"/>
    </source>
</evidence>
<proteinExistence type="predicted"/>